<protein>
    <recommendedName>
        <fullName evidence="3">TetR family transcriptional regulator</fullName>
    </recommendedName>
</protein>
<reference evidence="1 2" key="1">
    <citation type="submission" date="2021-04" db="EMBL/GenBank/DDBJ databases">
        <title>Nocardia tengchongensis.</title>
        <authorList>
            <person name="Zhuang k."/>
            <person name="Ran Y."/>
            <person name="Li W."/>
        </authorList>
    </citation>
    <scope>NUCLEOTIDE SEQUENCE [LARGE SCALE GENOMIC DNA]</scope>
    <source>
        <strain evidence="1 2">CFH S0057</strain>
    </source>
</reference>
<name>A0ABX8CMY5_9NOCA</name>
<organism evidence="1 2">
    <name type="scientific">Nocardia tengchongensis</name>
    <dbReference type="NCBI Taxonomy" id="2055889"/>
    <lineage>
        <taxon>Bacteria</taxon>
        <taxon>Bacillati</taxon>
        <taxon>Actinomycetota</taxon>
        <taxon>Actinomycetes</taxon>
        <taxon>Mycobacteriales</taxon>
        <taxon>Nocardiaceae</taxon>
        <taxon>Nocardia</taxon>
    </lineage>
</organism>
<dbReference type="EMBL" id="CP074371">
    <property type="protein sequence ID" value="QVI20742.1"/>
    <property type="molecule type" value="Genomic_DNA"/>
</dbReference>
<evidence type="ECO:0000313" key="1">
    <source>
        <dbReference type="EMBL" id="QVI20742.1"/>
    </source>
</evidence>
<keyword evidence="2" id="KW-1185">Reference proteome</keyword>
<accession>A0ABX8CMY5</accession>
<gene>
    <name evidence="1" type="ORF">KHQ06_32310</name>
</gene>
<proteinExistence type="predicted"/>
<evidence type="ECO:0008006" key="3">
    <source>
        <dbReference type="Google" id="ProtNLM"/>
    </source>
</evidence>
<sequence>MARDLAAVYDAAARLMEADPRVCRILLIEPVADARLRRYVRDTIPVLTTSALGDLVTGSIDDPQLRMRFSALFGALISLFVEWTEGSLGADRDAFVRHVSTVTTQLIPELRIPVDR</sequence>
<evidence type="ECO:0000313" key="2">
    <source>
        <dbReference type="Proteomes" id="UP000683310"/>
    </source>
</evidence>
<dbReference type="Proteomes" id="UP000683310">
    <property type="component" value="Chromosome"/>
</dbReference>